<dbReference type="HOGENOM" id="CLU_1057011_0_0_11"/>
<protein>
    <submittedName>
        <fullName evidence="1">Uncharacterized protein</fullName>
    </submittedName>
</protein>
<evidence type="ECO:0000313" key="1">
    <source>
        <dbReference type="EMBL" id="AFU02007.1"/>
    </source>
</evidence>
<sequence>MTGTPTAYSRWTRRAVTYLPVHRQGMLIGYLWASVDHYAAGFERHLATAADDLDCLLVWERRLEDAARRGRTPQEAVQEWVGAPEDAVAGAIPPGVRHGGASDLAELWDRLNPDGPPLGDGPLVQDGAYPDGTPADRRDGWGPLHSVPLRTYADDTDAPIRYLPVRIDAAVVGYLWAAATGEAGGYLPRADAGRTGQIAAGLWQSRFSDAYLAGQPATTALARCRDFPADRLSGVVEASDTERQAHALAELQRLAAGAADDSL</sequence>
<proteinExistence type="predicted"/>
<dbReference type="AlphaFoldDB" id="K0EWZ6"/>
<organism evidence="1 2">
    <name type="scientific">Nocardia brasiliensis (strain ATCC 700358 / HUJEG-1)</name>
    <dbReference type="NCBI Taxonomy" id="1133849"/>
    <lineage>
        <taxon>Bacteria</taxon>
        <taxon>Bacillati</taxon>
        <taxon>Actinomycetota</taxon>
        <taxon>Actinomycetes</taxon>
        <taxon>Mycobacteriales</taxon>
        <taxon>Nocardiaceae</taxon>
        <taxon>Nocardia</taxon>
    </lineage>
</organism>
<dbReference type="EMBL" id="CP003876">
    <property type="protein sequence ID" value="AFU02007.1"/>
    <property type="molecule type" value="Genomic_DNA"/>
</dbReference>
<keyword evidence="2" id="KW-1185">Reference proteome</keyword>
<evidence type="ECO:0000313" key="2">
    <source>
        <dbReference type="Proteomes" id="UP000006304"/>
    </source>
</evidence>
<gene>
    <name evidence="1" type="ORF">O3I_020240</name>
</gene>
<dbReference type="Proteomes" id="UP000006304">
    <property type="component" value="Chromosome"/>
</dbReference>
<accession>K0EWZ6</accession>
<name>K0EWZ6_NOCB7</name>
<dbReference type="eggNOG" id="ENOG5033YEH">
    <property type="taxonomic scope" value="Bacteria"/>
</dbReference>
<dbReference type="KEGG" id="nbr:O3I_020240"/>
<reference evidence="1 2" key="1">
    <citation type="journal article" date="2012" name="J. Bacteriol.">
        <title>Complete genome sequence of Nocardia brasiliensis HUJEG-1.</title>
        <authorList>
            <person name="Vera-Cabrera L."/>
            <person name="Ortiz-Lopez R."/>
            <person name="Elizondo-Gonzalez R."/>
            <person name="Perez-Maya A.A."/>
            <person name="Ocampo-Candiani J."/>
        </authorList>
    </citation>
    <scope>NUCLEOTIDE SEQUENCE [LARGE SCALE GENOMIC DNA]</scope>
    <source>
        <strain evidence="2">ATCC 700358</strain>
    </source>
</reference>
<dbReference type="RefSeq" id="WP_014984862.1">
    <property type="nucleotide sequence ID" value="NC_018681.1"/>
</dbReference>